<dbReference type="HOGENOM" id="CLU_2172517_0_0_1"/>
<gene>
    <name evidence="1" type="primary">HUR1</name>
    <name evidence="1" type="ORF">SCY_1901</name>
</gene>
<dbReference type="AlphaFoldDB" id="A6ZU18"/>
<dbReference type="EMBL" id="AAFW02000099">
    <property type="protein sequence ID" value="EDN61956.1"/>
    <property type="molecule type" value="Genomic_DNA"/>
</dbReference>
<organism evidence="1 2">
    <name type="scientific">Saccharomyces cerevisiae (strain YJM789)</name>
    <name type="common">Baker's yeast</name>
    <dbReference type="NCBI Taxonomy" id="307796"/>
    <lineage>
        <taxon>Eukaryota</taxon>
        <taxon>Fungi</taxon>
        <taxon>Dikarya</taxon>
        <taxon>Ascomycota</taxon>
        <taxon>Saccharomycotina</taxon>
        <taxon>Saccharomycetes</taxon>
        <taxon>Saccharomycetales</taxon>
        <taxon>Saccharomycetaceae</taxon>
        <taxon>Saccharomyces</taxon>
    </lineage>
</organism>
<accession>A6ZU18</accession>
<proteinExistence type="predicted"/>
<protein>
    <submittedName>
        <fullName evidence="1">Hydroxyurea resistance</fullName>
    </submittedName>
</protein>
<name>A6ZU18_YEAS7</name>
<dbReference type="Proteomes" id="UP000007060">
    <property type="component" value="Unassembled WGS sequence"/>
</dbReference>
<reference evidence="1 2" key="1">
    <citation type="journal article" date="2007" name="Proc. Natl. Acad. Sci. U.S.A.">
        <title>Genome sequencing and comparative analysis of Saccharomyces cerevisiae strain YJM789.</title>
        <authorList>
            <person name="Wei W."/>
            <person name="McCusker J.H."/>
            <person name="Hyman R.W."/>
            <person name="Jones T."/>
            <person name="Ning Y."/>
            <person name="Cao Z."/>
            <person name="Gu Z."/>
            <person name="Bruno D."/>
            <person name="Miranda M."/>
            <person name="Nguyen M."/>
            <person name="Wilhelmy J."/>
            <person name="Komp C."/>
            <person name="Tamse R."/>
            <person name="Wang X."/>
            <person name="Jia P."/>
            <person name="Luedi P."/>
            <person name="Oefner P.J."/>
            <person name="David L."/>
            <person name="Dietrich F.S."/>
            <person name="Li Y."/>
            <person name="Davis R.W."/>
            <person name="Steinmetz L.M."/>
        </authorList>
    </citation>
    <scope>NUCLEOTIDE SEQUENCE [LARGE SCALE GENOMIC DNA]</scope>
    <source>
        <strain evidence="1 2">YJM789</strain>
    </source>
</reference>
<sequence length="110" mass="12557">MFILVSVVNICTYIHLHMFPLIRTFTSIGLGVLMKDKGKEGKTIKAQNVTYQTFEKYVESSSFFFLVHNFLSSSTMKTLLLMSNNNSISEIPSFSVLKILWKNGIYIAHI</sequence>
<evidence type="ECO:0000313" key="1">
    <source>
        <dbReference type="EMBL" id="EDN61956.1"/>
    </source>
</evidence>
<comment type="caution">
    <text evidence="1">The sequence shown here is derived from an EMBL/GenBank/DDBJ whole genome shotgun (WGS) entry which is preliminary data.</text>
</comment>
<evidence type="ECO:0000313" key="2">
    <source>
        <dbReference type="Proteomes" id="UP000007060"/>
    </source>
</evidence>